<evidence type="ECO:0008006" key="5">
    <source>
        <dbReference type="Google" id="ProtNLM"/>
    </source>
</evidence>
<dbReference type="EMBL" id="JAATIP010000224">
    <property type="protein sequence ID" value="KAF4358579.1"/>
    <property type="molecule type" value="Genomic_DNA"/>
</dbReference>
<dbReference type="InterPro" id="IPR046960">
    <property type="entry name" value="PPR_At4g14850-like_plant"/>
</dbReference>
<dbReference type="PROSITE" id="PS51375">
    <property type="entry name" value="PPR"/>
    <property type="match status" value="2"/>
</dbReference>
<proteinExistence type="predicted"/>
<dbReference type="PANTHER" id="PTHR47926:SF544">
    <property type="entry name" value="PENTACOTRIPEPTIDE-REPEAT REGION OF PRORP DOMAIN-CONTAINING PROTEIN"/>
    <property type="match status" value="1"/>
</dbReference>
<evidence type="ECO:0000313" key="4">
    <source>
        <dbReference type="Proteomes" id="UP000525078"/>
    </source>
</evidence>
<comment type="caution">
    <text evidence="3">The sequence shown here is derived from an EMBL/GenBank/DDBJ whole genome shotgun (WGS) entry which is preliminary data.</text>
</comment>
<dbReference type="GO" id="GO:0003723">
    <property type="term" value="F:RNA binding"/>
    <property type="evidence" value="ECO:0007669"/>
    <property type="project" value="InterPro"/>
</dbReference>
<dbReference type="InterPro" id="IPR011990">
    <property type="entry name" value="TPR-like_helical_dom_sf"/>
</dbReference>
<dbReference type="NCBIfam" id="TIGR00756">
    <property type="entry name" value="PPR"/>
    <property type="match status" value="2"/>
</dbReference>
<feature type="repeat" description="PPR" evidence="2">
    <location>
        <begin position="5"/>
        <end position="39"/>
    </location>
</feature>
<dbReference type="Gene3D" id="1.25.40.10">
    <property type="entry name" value="Tetratricopeptide repeat domain"/>
    <property type="match status" value="2"/>
</dbReference>
<dbReference type="AlphaFoldDB" id="A0A7J6ELH4"/>
<gene>
    <name evidence="3" type="ORF">F8388_014350</name>
</gene>
<reference evidence="3 4" key="1">
    <citation type="journal article" date="2020" name="bioRxiv">
        <title>Sequence and annotation of 42 cannabis genomes reveals extensive copy number variation in cannabinoid synthesis and pathogen resistance genes.</title>
        <authorList>
            <person name="Mckernan K.J."/>
            <person name="Helbert Y."/>
            <person name="Kane L.T."/>
            <person name="Ebling H."/>
            <person name="Zhang L."/>
            <person name="Liu B."/>
            <person name="Eaton Z."/>
            <person name="Mclaughlin S."/>
            <person name="Kingan S."/>
            <person name="Baybayan P."/>
            <person name="Concepcion G."/>
            <person name="Jordan M."/>
            <person name="Riva A."/>
            <person name="Barbazuk W."/>
            <person name="Harkins T."/>
        </authorList>
    </citation>
    <scope>NUCLEOTIDE SEQUENCE [LARGE SCALE GENOMIC DNA]</scope>
    <source>
        <strain evidence="4">cv. Jamaican Lion 4</strain>
        <tissue evidence="3">Leaf</tissue>
    </source>
</reference>
<dbReference type="Proteomes" id="UP000525078">
    <property type="component" value="Unassembled WGS sequence"/>
</dbReference>
<sequence>MPEKTLVSWNAMMAGFRQHSLHKEIMVSFGEMTRDGKRPNHITLLNLLPACFSRLQETAIVTLLIIMYGRFNDLRLCLLLFQMGEKEDISLSNTIISAHVQTQNTKKAIKFFFELLKMGLEPDNLTILSLIYTCVHLNSLKLANSIIAYTICKGFNKEVTITNTFNKKVTITNALIDLYAKSGNISMARKLFNQLKGKDSVS</sequence>
<keyword evidence="1" id="KW-0677">Repeat</keyword>
<dbReference type="InterPro" id="IPR002885">
    <property type="entry name" value="PPR_rpt"/>
</dbReference>
<dbReference type="GO" id="GO:0009451">
    <property type="term" value="P:RNA modification"/>
    <property type="evidence" value="ECO:0007669"/>
    <property type="project" value="InterPro"/>
</dbReference>
<protein>
    <recommendedName>
        <fullName evidence="5">Pentatricopeptide repeat-containing protein</fullName>
    </recommendedName>
</protein>
<dbReference type="Pfam" id="PF01535">
    <property type="entry name" value="PPR"/>
    <property type="match status" value="3"/>
</dbReference>
<dbReference type="PANTHER" id="PTHR47926">
    <property type="entry name" value="PENTATRICOPEPTIDE REPEAT-CONTAINING PROTEIN"/>
    <property type="match status" value="1"/>
</dbReference>
<evidence type="ECO:0000313" key="3">
    <source>
        <dbReference type="EMBL" id="KAF4358579.1"/>
    </source>
</evidence>
<accession>A0A7J6ELH4</accession>
<feature type="repeat" description="PPR" evidence="2">
    <location>
        <begin position="88"/>
        <end position="122"/>
    </location>
</feature>
<evidence type="ECO:0000256" key="1">
    <source>
        <dbReference type="ARBA" id="ARBA00022737"/>
    </source>
</evidence>
<evidence type="ECO:0000256" key="2">
    <source>
        <dbReference type="PROSITE-ProRule" id="PRU00708"/>
    </source>
</evidence>
<organism evidence="3 4">
    <name type="scientific">Cannabis sativa</name>
    <name type="common">Hemp</name>
    <name type="synonym">Marijuana</name>
    <dbReference type="NCBI Taxonomy" id="3483"/>
    <lineage>
        <taxon>Eukaryota</taxon>
        <taxon>Viridiplantae</taxon>
        <taxon>Streptophyta</taxon>
        <taxon>Embryophyta</taxon>
        <taxon>Tracheophyta</taxon>
        <taxon>Spermatophyta</taxon>
        <taxon>Magnoliopsida</taxon>
        <taxon>eudicotyledons</taxon>
        <taxon>Gunneridae</taxon>
        <taxon>Pentapetalae</taxon>
        <taxon>rosids</taxon>
        <taxon>fabids</taxon>
        <taxon>Rosales</taxon>
        <taxon>Cannabaceae</taxon>
        <taxon>Cannabis</taxon>
    </lineage>
</organism>
<name>A0A7J6ELH4_CANSA</name>